<dbReference type="SFLD" id="SFLDG01162">
    <property type="entry name" value="I"/>
    <property type="match status" value="1"/>
</dbReference>
<reference evidence="2 3" key="1">
    <citation type="submission" date="2018-12" db="EMBL/GenBank/DDBJ databases">
        <title>The whole draft genome of Streptomyce luteoverticillatus CGMCC 15060.</title>
        <authorList>
            <person name="Feng Z."/>
            <person name="Chen G."/>
            <person name="Zhang J."/>
            <person name="Zhu H."/>
            <person name="Yu X."/>
            <person name="Zhang W."/>
            <person name="Zhang X."/>
        </authorList>
    </citation>
    <scope>NUCLEOTIDE SEQUENCE [LARGE SCALE GENOMIC DNA]</scope>
    <source>
        <strain evidence="2 3">CGMCC 15060</strain>
    </source>
</reference>
<evidence type="ECO:0008006" key="4">
    <source>
        <dbReference type="Google" id="ProtNLM"/>
    </source>
</evidence>
<proteinExistence type="predicted"/>
<dbReference type="Proteomes" id="UP000267900">
    <property type="component" value="Chromosome"/>
</dbReference>
<gene>
    <name evidence="2" type="ORF">EKH77_03965</name>
</gene>
<evidence type="ECO:0000313" key="3">
    <source>
        <dbReference type="Proteomes" id="UP000267900"/>
    </source>
</evidence>
<name>A0A3Q9FWT7_STRLT</name>
<dbReference type="OrthoDB" id="3435263at2"/>
<evidence type="ECO:0000313" key="2">
    <source>
        <dbReference type="EMBL" id="AZQ70480.1"/>
    </source>
</evidence>
<dbReference type="GO" id="GO:0009820">
    <property type="term" value="P:alkaloid metabolic process"/>
    <property type="evidence" value="ECO:0007669"/>
    <property type="project" value="InterPro"/>
</dbReference>
<sequence length="389" mass="41645">MEAASPVTGRPDPAFADPGTGVVAEMVGRAVRFDSRRYAPTDSYADIACDKVDRAAASLGVAGPDREPMLALVRELCGAWGELPAGTPPRRACWVSIDGMPFEISFAWADGGAELRLSLESPSHPGTPRGRMADGRAFTRRLARRPGVSLDRYLLIEDLFTDENPQGFFALSHGVAWRAGGRPLYKVYLNPAVAGREHSLARTEEALVRLGLERPWRALVEHLGTAADVAHEPAALALDLSDGDEARVKLYMAHSGVSAADIDAKSAVAYDHVPGSFARALERVTGHRDASGWRKPPVTCFSFSGGKDLPGATLYVPMVPGHPDDATARDRAAAFMREEGVDPAPYVAALDALADRPLTESATQNFLSYRGGPAPRFAAYVAPGTYRPV</sequence>
<dbReference type="EMBL" id="CP034587">
    <property type="protein sequence ID" value="AZQ70480.1"/>
    <property type="molecule type" value="Genomic_DNA"/>
</dbReference>
<keyword evidence="1" id="KW-0808">Transferase</keyword>
<protein>
    <recommendedName>
        <fullName evidence="4">Tryptophan dimethylallyltransferase</fullName>
    </recommendedName>
</protein>
<dbReference type="InterPro" id="IPR017795">
    <property type="entry name" value="ABBA_NscD-like"/>
</dbReference>
<dbReference type="GO" id="GO:0016765">
    <property type="term" value="F:transferase activity, transferring alkyl or aryl (other than methyl) groups"/>
    <property type="evidence" value="ECO:0007669"/>
    <property type="project" value="InterPro"/>
</dbReference>
<keyword evidence="3" id="KW-1185">Reference proteome</keyword>
<dbReference type="SFLD" id="SFLDS00036">
    <property type="entry name" value="Aromatic_Prenyltransferase"/>
    <property type="match status" value="1"/>
</dbReference>
<organism evidence="2 3">
    <name type="scientific">Streptomyces luteoverticillatus</name>
    <name type="common">Streptoverticillium luteoverticillatus</name>
    <dbReference type="NCBI Taxonomy" id="66425"/>
    <lineage>
        <taxon>Bacteria</taxon>
        <taxon>Bacillati</taxon>
        <taxon>Actinomycetota</taxon>
        <taxon>Actinomycetes</taxon>
        <taxon>Kitasatosporales</taxon>
        <taxon>Streptomycetaceae</taxon>
        <taxon>Streptomyces</taxon>
    </lineage>
</organism>
<dbReference type="AlphaFoldDB" id="A0A3Q9FWT7"/>
<dbReference type="RefSeq" id="WP_126913045.1">
    <property type="nucleotide sequence ID" value="NZ_CP034587.1"/>
</dbReference>
<evidence type="ECO:0000256" key="1">
    <source>
        <dbReference type="ARBA" id="ARBA00022679"/>
    </source>
</evidence>
<dbReference type="InterPro" id="IPR033964">
    <property type="entry name" value="ABBA"/>
</dbReference>
<accession>A0A3Q9FWT7</accession>
<dbReference type="Pfam" id="PF11991">
    <property type="entry name" value="Trp_DMAT"/>
    <property type="match status" value="1"/>
</dbReference>